<keyword evidence="2" id="KW-1185">Reference proteome</keyword>
<protein>
    <submittedName>
        <fullName evidence="1">Uncharacterized protein</fullName>
    </submittedName>
</protein>
<dbReference type="Proteomes" id="UP000008898">
    <property type="component" value="Chromosome"/>
</dbReference>
<reference evidence="2" key="1">
    <citation type="submission" date="2009-07" db="EMBL/GenBank/DDBJ databases">
        <title>Complete genome sequence of Zobellia galactanivorans Dsij.</title>
        <authorList>
            <consortium name="Genoscope - CEA"/>
        </authorList>
    </citation>
    <scope>NUCLEOTIDE SEQUENCE [LARGE SCALE GENOMIC DNA]</scope>
    <source>
        <strain evidence="2">DSM 12802 / CCUG 47099 / CIP 106680 / NCIMB 13871 / Dsij</strain>
    </source>
</reference>
<proteinExistence type="predicted"/>
<dbReference type="HOGENOM" id="CLU_039149_0_0_10"/>
<dbReference type="EMBL" id="FP476056">
    <property type="protein sequence ID" value="CAZ96843.1"/>
    <property type="molecule type" value="Genomic_DNA"/>
</dbReference>
<dbReference type="AlphaFoldDB" id="G0LCD2"/>
<name>G0LCD2_ZOBGA</name>
<evidence type="ECO:0000313" key="1">
    <source>
        <dbReference type="EMBL" id="CAZ96843.1"/>
    </source>
</evidence>
<accession>G0LCD2</accession>
<dbReference type="OrthoDB" id="933782at2"/>
<organism evidence="1 2">
    <name type="scientific">Zobellia galactanivorans (strain DSM 12802 / CCUG 47099 / CIP 106680 / NCIMB 13871 / Dsij)</name>
    <dbReference type="NCBI Taxonomy" id="63186"/>
    <lineage>
        <taxon>Bacteria</taxon>
        <taxon>Pseudomonadati</taxon>
        <taxon>Bacteroidota</taxon>
        <taxon>Flavobacteriia</taxon>
        <taxon>Flavobacteriales</taxon>
        <taxon>Flavobacteriaceae</taxon>
        <taxon>Zobellia</taxon>
    </lineage>
</organism>
<gene>
    <name evidence="1" type="ordered locus">zobellia_2693</name>
</gene>
<reference evidence="1 2" key="2">
    <citation type="journal article" date="2012" name="Environ. Microbiol.">
        <title>Characterization of the first alginolytic operons in a marine bacterium: from their emergence in marine Flavobacteriia to their independent transfers to marine Proteobacteria and human gut Bacteroides.</title>
        <authorList>
            <person name="Thomas F."/>
            <person name="Barbeyron T."/>
            <person name="Tonon T."/>
            <person name="Genicot S."/>
            <person name="Czjzek M."/>
            <person name="Michel G."/>
        </authorList>
    </citation>
    <scope>NUCLEOTIDE SEQUENCE [LARGE SCALE GENOMIC DNA]</scope>
    <source>
        <strain evidence="2">DSM 12802 / CCUG 47099 / CIP 106680 / NCIMB 13871 / Dsij</strain>
    </source>
</reference>
<evidence type="ECO:0000313" key="2">
    <source>
        <dbReference type="Proteomes" id="UP000008898"/>
    </source>
</evidence>
<dbReference type="KEGG" id="zga:ZOBELLIA_2693"/>
<dbReference type="RefSeq" id="WP_013994039.1">
    <property type="nucleotide sequence ID" value="NC_015844.1"/>
</dbReference>
<dbReference type="PATRIC" id="fig|63186.3.peg.2647"/>
<sequence length="498" mass="57811">MNFIEIHITPIEEATVAILKILKSTFMLEEDEELIDIENIIDSLFDELKEELYVVIETPYVDKFYRDSYYTYFASKHRVYSKDCIRISFFEDEITPDHFRNNDLFDELQSKFLGYSILRPTIPNIFGRSIIAKNAFAENGYQICEYKSNILLNGIRLEVNGFPHSSQDGESIKCAETTIWAIMEYFGSKYPDYRPVAISTIIEALAKYSKKRMLPSAGLTVDQISYALKEFGFGTYIYSRSEAYENEIENILSIYVESGIPTIVALENDIIGHAIIAIGYKREENIEFSTQKKRVLNFNGIDLNYIDYSDVERDYIIQDDNVTPHIQIKLNNPTEHYDEEEYPEWKDCKVNSLVVPLYRKIYLEAEIAKILSLEIISDHNFGYNFGNDFVFRFFLTSSRSFKAHISSLKEIEDEIADNIITTKMPKFIWISELYSKENYGKNIADGLVVLDATEASEIKKNAILFTAYPNQCIFKIGEKFICLPKGFKTYFRFNNNLS</sequence>